<keyword evidence="8 10" id="KW-0333">Golgi apparatus</keyword>
<proteinExistence type="inferred from homology"/>
<feature type="transmembrane region" description="Helical" evidence="10">
    <location>
        <begin position="7"/>
        <end position="24"/>
    </location>
</feature>
<dbReference type="GO" id="GO:0008194">
    <property type="term" value="F:UDP-glycosyltransferase activity"/>
    <property type="evidence" value="ECO:0007669"/>
    <property type="project" value="TreeGrafter"/>
</dbReference>
<keyword evidence="12" id="KW-1185">Reference proteome</keyword>
<reference evidence="11 12" key="2">
    <citation type="submission" date="2018-11" db="EMBL/GenBank/DDBJ databases">
        <authorList>
            <consortium name="Pathogen Informatics"/>
        </authorList>
    </citation>
    <scope>NUCLEOTIDE SEQUENCE [LARGE SCALE GENOMIC DNA]</scope>
</reference>
<evidence type="ECO:0000313" key="12">
    <source>
        <dbReference type="Proteomes" id="UP000282613"/>
    </source>
</evidence>
<evidence type="ECO:0000256" key="2">
    <source>
        <dbReference type="ARBA" id="ARBA00008661"/>
    </source>
</evidence>
<accession>A0A0R3WDX2</accession>
<evidence type="ECO:0000256" key="1">
    <source>
        <dbReference type="ARBA" id="ARBA00004323"/>
    </source>
</evidence>
<evidence type="ECO:0000256" key="6">
    <source>
        <dbReference type="ARBA" id="ARBA00022968"/>
    </source>
</evidence>
<evidence type="ECO:0000313" key="13">
    <source>
        <dbReference type="WBParaSite" id="TASK_0000898501-mRNA-1"/>
    </source>
</evidence>
<dbReference type="Pfam" id="PF01762">
    <property type="entry name" value="Galactosyl_T"/>
    <property type="match status" value="1"/>
</dbReference>
<dbReference type="STRING" id="60517.A0A0R3WDX2"/>
<gene>
    <name evidence="11" type="ORF">TASK_LOCUS8986</name>
</gene>
<sequence>MVCRRGYCLAYVIFLVLFWLVLWHKTAPNEGSSSPILQDADYHIPDFDGTSTSCRCGRSPEMNQWPPLHVPQDLVCPDSTYDLTLCVSVNSSASLMPTMLHERLKWLEKSGLATGDKRWDIDAEGKEKNALLRWFLLEGYKQDGSEDGYQMYPLAINLTNTIKAITHGMPAPHAPITNPNIRLLRVSRTACAPKSEEPTEEERYDLVVIYRSTVYNFEDRERIRNATRDLPSGMRVVFMVGLPRTDGGGNLYHMNGGFDLRLPERAGAAAQSWAHRSAEARRRLFAESDLYGDLVIGDYTDTYVNLTYKLITCHRWASAFCKDKSDAFLFLDDDFDFNANSLLTYMRGLARPKRRQLLSGPMIYWRRVLRPFKNADRNKWAITMREVPWTRLPPYAMGAATLIGTEVLTELVVAEAYTRFLWVDDAFLGFVVAKLPFRNFQNMKGFYLESTNNKKALISHVPFKVSLQWFEDSAKQIFNNLRL</sequence>
<keyword evidence="6 10" id="KW-0735">Signal-anchor</keyword>
<evidence type="ECO:0000313" key="11">
    <source>
        <dbReference type="EMBL" id="VDK41441.1"/>
    </source>
</evidence>
<dbReference type="EMBL" id="UYRS01018948">
    <property type="protein sequence ID" value="VDK41441.1"/>
    <property type="molecule type" value="Genomic_DNA"/>
</dbReference>
<evidence type="ECO:0000256" key="4">
    <source>
        <dbReference type="ARBA" id="ARBA00022679"/>
    </source>
</evidence>
<evidence type="ECO:0000256" key="5">
    <source>
        <dbReference type="ARBA" id="ARBA00022692"/>
    </source>
</evidence>
<dbReference type="AlphaFoldDB" id="A0A0R3WDX2"/>
<keyword evidence="5 10" id="KW-0812">Transmembrane</keyword>
<keyword evidence="3 10" id="KW-0328">Glycosyltransferase</keyword>
<organism evidence="13">
    <name type="scientific">Taenia asiatica</name>
    <name type="common">Asian tapeworm</name>
    <dbReference type="NCBI Taxonomy" id="60517"/>
    <lineage>
        <taxon>Eukaryota</taxon>
        <taxon>Metazoa</taxon>
        <taxon>Spiralia</taxon>
        <taxon>Lophotrochozoa</taxon>
        <taxon>Platyhelminthes</taxon>
        <taxon>Cestoda</taxon>
        <taxon>Eucestoda</taxon>
        <taxon>Cyclophyllidea</taxon>
        <taxon>Taeniidae</taxon>
        <taxon>Taenia</taxon>
    </lineage>
</organism>
<dbReference type="PANTHER" id="PTHR11214">
    <property type="entry name" value="BETA-1,3-N-ACETYLGLUCOSAMINYLTRANSFERASE"/>
    <property type="match status" value="1"/>
</dbReference>
<dbReference type="Gene3D" id="3.90.550.50">
    <property type="match status" value="1"/>
</dbReference>
<dbReference type="EC" id="2.4.1.-" evidence="10"/>
<evidence type="ECO:0000256" key="9">
    <source>
        <dbReference type="ARBA" id="ARBA00023136"/>
    </source>
</evidence>
<evidence type="ECO:0000256" key="3">
    <source>
        <dbReference type="ARBA" id="ARBA00022676"/>
    </source>
</evidence>
<protein>
    <recommendedName>
        <fullName evidence="10">Hexosyltransferase</fullName>
        <ecNumber evidence="10">2.4.1.-</ecNumber>
    </recommendedName>
</protein>
<dbReference type="OrthoDB" id="2139606at2759"/>
<dbReference type="PANTHER" id="PTHR11214:SF349">
    <property type="entry name" value="BETA-1,3-GALACTOSYLTRANSFERASE BRN"/>
    <property type="match status" value="1"/>
</dbReference>
<comment type="similarity">
    <text evidence="2 10">Belongs to the glycosyltransferase 31 family.</text>
</comment>
<dbReference type="GO" id="GO:0000139">
    <property type="term" value="C:Golgi membrane"/>
    <property type="evidence" value="ECO:0007669"/>
    <property type="project" value="UniProtKB-SubCell"/>
</dbReference>
<name>A0A0R3WDX2_TAEAS</name>
<dbReference type="Proteomes" id="UP000282613">
    <property type="component" value="Unassembled WGS sequence"/>
</dbReference>
<dbReference type="GO" id="GO:0016758">
    <property type="term" value="F:hexosyltransferase activity"/>
    <property type="evidence" value="ECO:0007669"/>
    <property type="project" value="InterPro"/>
</dbReference>
<comment type="subcellular location">
    <subcellularLocation>
        <location evidence="1 10">Golgi apparatus membrane</location>
        <topology evidence="1 10">Single-pass type II membrane protein</topology>
    </subcellularLocation>
</comment>
<evidence type="ECO:0000256" key="10">
    <source>
        <dbReference type="RuleBase" id="RU363063"/>
    </source>
</evidence>
<keyword evidence="9 10" id="KW-0472">Membrane</keyword>
<dbReference type="InterPro" id="IPR002659">
    <property type="entry name" value="Glyco_trans_31"/>
</dbReference>
<dbReference type="WBParaSite" id="TASK_0000898501-mRNA-1">
    <property type="protein sequence ID" value="TASK_0000898501-mRNA-1"/>
    <property type="gene ID" value="TASK_0000898501"/>
</dbReference>
<dbReference type="GO" id="GO:0006493">
    <property type="term" value="P:protein O-linked glycosylation"/>
    <property type="evidence" value="ECO:0007669"/>
    <property type="project" value="TreeGrafter"/>
</dbReference>
<keyword evidence="7 10" id="KW-1133">Transmembrane helix</keyword>
<reference evidence="13" key="1">
    <citation type="submission" date="2017-02" db="UniProtKB">
        <authorList>
            <consortium name="WormBaseParasite"/>
        </authorList>
    </citation>
    <scope>IDENTIFICATION</scope>
</reference>
<evidence type="ECO:0000256" key="8">
    <source>
        <dbReference type="ARBA" id="ARBA00023034"/>
    </source>
</evidence>
<evidence type="ECO:0000256" key="7">
    <source>
        <dbReference type="ARBA" id="ARBA00022989"/>
    </source>
</evidence>
<keyword evidence="4" id="KW-0808">Transferase</keyword>